<protein>
    <submittedName>
        <fullName evidence="2">Uncharacterized protein</fullName>
    </submittedName>
</protein>
<evidence type="ECO:0000256" key="1">
    <source>
        <dbReference type="SAM" id="MobiDB-lite"/>
    </source>
</evidence>
<dbReference type="HOGENOM" id="CLU_2641442_0_0_1"/>
<evidence type="ECO:0000313" key="3">
    <source>
        <dbReference type="Proteomes" id="UP000017836"/>
    </source>
</evidence>
<reference evidence="3" key="1">
    <citation type="journal article" date="2013" name="Science">
        <title>The Amborella genome and the evolution of flowering plants.</title>
        <authorList>
            <consortium name="Amborella Genome Project"/>
        </authorList>
    </citation>
    <scope>NUCLEOTIDE SEQUENCE [LARGE SCALE GENOMIC DNA]</scope>
</reference>
<proteinExistence type="predicted"/>
<accession>W1P3Z4</accession>
<dbReference type="AlphaFoldDB" id="W1P3Z4"/>
<evidence type="ECO:0000313" key="2">
    <source>
        <dbReference type="EMBL" id="ERN04602.1"/>
    </source>
</evidence>
<gene>
    <name evidence="2" type="ORF">AMTR_s00075p00148970</name>
</gene>
<keyword evidence="3" id="KW-1185">Reference proteome</keyword>
<dbReference type="EMBL" id="KI394195">
    <property type="protein sequence ID" value="ERN04602.1"/>
    <property type="molecule type" value="Genomic_DNA"/>
</dbReference>
<feature type="compositionally biased region" description="Basic and acidic residues" evidence="1">
    <location>
        <begin position="25"/>
        <end position="37"/>
    </location>
</feature>
<dbReference type="Proteomes" id="UP000017836">
    <property type="component" value="Unassembled WGS sequence"/>
</dbReference>
<organism evidence="2 3">
    <name type="scientific">Amborella trichopoda</name>
    <dbReference type="NCBI Taxonomy" id="13333"/>
    <lineage>
        <taxon>Eukaryota</taxon>
        <taxon>Viridiplantae</taxon>
        <taxon>Streptophyta</taxon>
        <taxon>Embryophyta</taxon>
        <taxon>Tracheophyta</taxon>
        <taxon>Spermatophyta</taxon>
        <taxon>Magnoliopsida</taxon>
        <taxon>Amborellales</taxon>
        <taxon>Amborellaceae</taxon>
        <taxon>Amborella</taxon>
    </lineage>
</organism>
<feature type="region of interest" description="Disordered" evidence="1">
    <location>
        <begin position="15"/>
        <end position="54"/>
    </location>
</feature>
<name>W1P3Z4_AMBTC</name>
<sequence>MCVWRYSFVFTLSISPGGVTPNGDAPHDEAPHYDASHSEAPQGDAPHGDAPHGATLAALPLTRTMILPLAHDDSLLP</sequence>
<dbReference type="Gramene" id="ERN04602">
    <property type="protein sequence ID" value="ERN04602"/>
    <property type="gene ID" value="AMTR_s00075p00148970"/>
</dbReference>